<evidence type="ECO:0000313" key="3">
    <source>
        <dbReference type="Proteomes" id="UP000516369"/>
    </source>
</evidence>
<accession>A0A7H1MXH0</accession>
<sequence length="90" mass="9688">MSGLTPFELEVARLIVQALELEDVAPEDIDPDAPLFGEGLGLDSLDALEIALAVSKTYGFQLRSDDADNTRIFASLRSLSAHIGENRTKG</sequence>
<evidence type="ECO:0000259" key="1">
    <source>
        <dbReference type="PROSITE" id="PS50075"/>
    </source>
</evidence>
<dbReference type="AlphaFoldDB" id="A0A7H1MXH0"/>
<name>A0A7H1MXH0_9PROT</name>
<dbReference type="NCBIfam" id="NF006617">
    <property type="entry name" value="PRK09184.1"/>
    <property type="match status" value="1"/>
</dbReference>
<dbReference type="Proteomes" id="UP000516369">
    <property type="component" value="Chromosome"/>
</dbReference>
<dbReference type="InterPro" id="IPR009081">
    <property type="entry name" value="PP-bd_ACP"/>
</dbReference>
<dbReference type="Gene3D" id="1.10.1200.10">
    <property type="entry name" value="ACP-like"/>
    <property type="match status" value="1"/>
</dbReference>
<gene>
    <name evidence="2" type="ORF">HQ394_00730</name>
</gene>
<evidence type="ECO:0000313" key="2">
    <source>
        <dbReference type="EMBL" id="QNT68156.1"/>
    </source>
</evidence>
<dbReference type="Pfam" id="PF00550">
    <property type="entry name" value="PP-binding"/>
    <property type="match status" value="1"/>
</dbReference>
<dbReference type="InterPro" id="IPR036736">
    <property type="entry name" value="ACP-like_sf"/>
</dbReference>
<proteinExistence type="predicted"/>
<keyword evidence="3" id="KW-1185">Reference proteome</keyword>
<organism evidence="2 3">
    <name type="scientific">Defluviicoccus vanus</name>
    <dbReference type="NCBI Taxonomy" id="111831"/>
    <lineage>
        <taxon>Bacteria</taxon>
        <taxon>Pseudomonadati</taxon>
        <taxon>Pseudomonadota</taxon>
        <taxon>Alphaproteobacteria</taxon>
        <taxon>Rhodospirillales</taxon>
        <taxon>Rhodospirillaceae</taxon>
        <taxon>Defluviicoccus</taxon>
    </lineage>
</organism>
<protein>
    <submittedName>
        <fullName evidence="2">Acyl carrier protein</fullName>
    </submittedName>
</protein>
<dbReference type="EMBL" id="CP053923">
    <property type="protein sequence ID" value="QNT68156.1"/>
    <property type="molecule type" value="Genomic_DNA"/>
</dbReference>
<dbReference type="SUPFAM" id="SSF47336">
    <property type="entry name" value="ACP-like"/>
    <property type="match status" value="1"/>
</dbReference>
<dbReference type="PROSITE" id="PS50075">
    <property type="entry name" value="CARRIER"/>
    <property type="match status" value="1"/>
</dbReference>
<feature type="domain" description="Carrier" evidence="1">
    <location>
        <begin position="5"/>
        <end position="87"/>
    </location>
</feature>
<dbReference type="KEGG" id="dvn:HQ394_00730"/>
<dbReference type="RefSeq" id="WP_190261598.1">
    <property type="nucleotide sequence ID" value="NZ_CP053923.1"/>
</dbReference>
<reference evidence="2 3" key="1">
    <citation type="submission" date="2020-05" db="EMBL/GenBank/DDBJ databases">
        <title>Complete closed genome sequence of Defluviicoccus vanus.</title>
        <authorList>
            <person name="Bessarab I."/>
            <person name="Arumugam K."/>
            <person name="Maszenan A.M."/>
            <person name="Seviour R.J."/>
            <person name="Williams R.B."/>
        </authorList>
    </citation>
    <scope>NUCLEOTIDE SEQUENCE [LARGE SCALE GENOMIC DNA]</scope>
    <source>
        <strain evidence="2 3">Ben 114</strain>
    </source>
</reference>